<dbReference type="VEuPathDB" id="FungiDB:GGTG_06673"/>
<reference evidence="2" key="3">
    <citation type="submission" date="2010-09" db="EMBL/GenBank/DDBJ databases">
        <title>Annotation of Gaeumannomyces graminis var. tritici R3-111a-1.</title>
        <authorList>
            <consortium name="The Broad Institute Genome Sequencing Platform"/>
            <person name="Ma L.-J."/>
            <person name="Dead R."/>
            <person name="Young S.K."/>
            <person name="Zeng Q."/>
            <person name="Gargeya S."/>
            <person name="Fitzgerald M."/>
            <person name="Haas B."/>
            <person name="Abouelleil A."/>
            <person name="Alvarado L."/>
            <person name="Arachchi H.M."/>
            <person name="Berlin A."/>
            <person name="Brown A."/>
            <person name="Chapman S.B."/>
            <person name="Chen Z."/>
            <person name="Dunbar C."/>
            <person name="Freedman E."/>
            <person name="Gearin G."/>
            <person name="Gellesch M."/>
            <person name="Goldberg J."/>
            <person name="Griggs A."/>
            <person name="Gujja S."/>
            <person name="Heiman D."/>
            <person name="Howarth C."/>
            <person name="Larson L."/>
            <person name="Lui A."/>
            <person name="MacDonald P.J.P."/>
            <person name="Mehta T."/>
            <person name="Montmayeur A."/>
            <person name="Murphy C."/>
            <person name="Neiman D."/>
            <person name="Pearson M."/>
            <person name="Priest M."/>
            <person name="Roberts A."/>
            <person name="Saif S."/>
            <person name="Shea T."/>
            <person name="Shenoy N."/>
            <person name="Sisk P."/>
            <person name="Stolte C."/>
            <person name="Sykes S."/>
            <person name="Yandava C."/>
            <person name="Wortman J."/>
            <person name="Nusbaum C."/>
            <person name="Birren B."/>
        </authorList>
    </citation>
    <scope>NUCLEOTIDE SEQUENCE</scope>
    <source>
        <strain evidence="2">R3-111a-1</strain>
    </source>
</reference>
<organism evidence="2">
    <name type="scientific">Gaeumannomyces tritici (strain R3-111a-1)</name>
    <name type="common">Wheat and barley take-all root rot fungus</name>
    <name type="synonym">Gaeumannomyces graminis var. tritici</name>
    <dbReference type="NCBI Taxonomy" id="644352"/>
    <lineage>
        <taxon>Eukaryota</taxon>
        <taxon>Fungi</taxon>
        <taxon>Dikarya</taxon>
        <taxon>Ascomycota</taxon>
        <taxon>Pezizomycotina</taxon>
        <taxon>Sordariomycetes</taxon>
        <taxon>Sordariomycetidae</taxon>
        <taxon>Magnaporthales</taxon>
        <taxon>Magnaporthaceae</taxon>
        <taxon>Gaeumannomyces</taxon>
    </lineage>
</organism>
<evidence type="ECO:0000313" key="2">
    <source>
        <dbReference type="EMBL" id="EJT76758.1"/>
    </source>
</evidence>
<feature type="compositionally biased region" description="Basic residues" evidence="1">
    <location>
        <begin position="214"/>
        <end position="224"/>
    </location>
</feature>
<gene>
    <name evidence="3" type="primary">20347131</name>
    <name evidence="2" type="ORF">GGTG_06673</name>
</gene>
<reference evidence="2" key="2">
    <citation type="submission" date="2010-07" db="EMBL/GenBank/DDBJ databases">
        <authorList>
            <consortium name="The Broad Institute Genome Sequencing Platform"/>
            <consortium name="Broad Institute Genome Sequencing Center for Infectious Disease"/>
            <person name="Ma L.-J."/>
            <person name="Dead R."/>
            <person name="Young S."/>
            <person name="Zeng Q."/>
            <person name="Koehrsen M."/>
            <person name="Alvarado L."/>
            <person name="Berlin A."/>
            <person name="Chapman S.B."/>
            <person name="Chen Z."/>
            <person name="Freedman E."/>
            <person name="Gellesch M."/>
            <person name="Goldberg J."/>
            <person name="Griggs A."/>
            <person name="Gujja S."/>
            <person name="Heilman E.R."/>
            <person name="Heiman D."/>
            <person name="Hepburn T."/>
            <person name="Howarth C."/>
            <person name="Jen D."/>
            <person name="Larson L."/>
            <person name="Mehta T."/>
            <person name="Neiman D."/>
            <person name="Pearson M."/>
            <person name="Roberts A."/>
            <person name="Saif S."/>
            <person name="Shea T."/>
            <person name="Shenoy N."/>
            <person name="Sisk P."/>
            <person name="Stolte C."/>
            <person name="Sykes S."/>
            <person name="Walk T."/>
            <person name="White J."/>
            <person name="Yandava C."/>
            <person name="Haas B."/>
            <person name="Nusbaum C."/>
            <person name="Birren B."/>
        </authorList>
    </citation>
    <scope>NUCLEOTIDE SEQUENCE</scope>
    <source>
        <strain evidence="2">R3-111a-1</strain>
    </source>
</reference>
<reference evidence="3" key="4">
    <citation type="journal article" date="2015" name="G3 (Bethesda)">
        <title>Genome sequences of three phytopathogenic species of the Magnaporthaceae family of fungi.</title>
        <authorList>
            <person name="Okagaki L.H."/>
            <person name="Nunes C.C."/>
            <person name="Sailsbery J."/>
            <person name="Clay B."/>
            <person name="Brown D."/>
            <person name="John T."/>
            <person name="Oh Y."/>
            <person name="Young N."/>
            <person name="Fitzgerald M."/>
            <person name="Haas B.J."/>
            <person name="Zeng Q."/>
            <person name="Young S."/>
            <person name="Adiconis X."/>
            <person name="Fan L."/>
            <person name="Levin J.Z."/>
            <person name="Mitchell T.K."/>
            <person name="Okubara P.A."/>
            <person name="Farman M.L."/>
            <person name="Kohn L.M."/>
            <person name="Birren B."/>
            <person name="Ma L.-J."/>
            <person name="Dean R.A."/>
        </authorList>
    </citation>
    <scope>NUCLEOTIDE SEQUENCE</scope>
    <source>
        <strain evidence="3">R3-111a-1</strain>
    </source>
</reference>
<reference evidence="4" key="1">
    <citation type="submission" date="2010-07" db="EMBL/GenBank/DDBJ databases">
        <title>The genome sequence of Gaeumannomyces graminis var. tritici strain R3-111a-1.</title>
        <authorList>
            <consortium name="The Broad Institute Genome Sequencing Platform"/>
            <person name="Ma L.-J."/>
            <person name="Dead R."/>
            <person name="Young S."/>
            <person name="Zeng Q."/>
            <person name="Koehrsen M."/>
            <person name="Alvarado L."/>
            <person name="Berlin A."/>
            <person name="Chapman S.B."/>
            <person name="Chen Z."/>
            <person name="Freedman E."/>
            <person name="Gellesch M."/>
            <person name="Goldberg J."/>
            <person name="Griggs A."/>
            <person name="Gujja S."/>
            <person name="Heilman E.R."/>
            <person name="Heiman D."/>
            <person name="Hepburn T."/>
            <person name="Howarth C."/>
            <person name="Jen D."/>
            <person name="Larson L."/>
            <person name="Mehta T."/>
            <person name="Neiman D."/>
            <person name="Pearson M."/>
            <person name="Roberts A."/>
            <person name="Saif S."/>
            <person name="Shea T."/>
            <person name="Shenoy N."/>
            <person name="Sisk P."/>
            <person name="Stolte C."/>
            <person name="Sykes S."/>
            <person name="Walk T."/>
            <person name="White J."/>
            <person name="Yandava C."/>
            <person name="Haas B."/>
            <person name="Nusbaum C."/>
            <person name="Birren B."/>
        </authorList>
    </citation>
    <scope>NUCLEOTIDE SEQUENCE [LARGE SCALE GENOMIC DNA]</scope>
    <source>
        <strain evidence="4">R3-111a-1</strain>
    </source>
</reference>
<dbReference type="EnsemblFungi" id="EJT76758">
    <property type="protein sequence ID" value="EJT76758"/>
    <property type="gene ID" value="GGTG_06673"/>
</dbReference>
<dbReference type="HOGENOM" id="CLU_1061900_0_0_1"/>
<feature type="region of interest" description="Disordered" evidence="1">
    <location>
        <begin position="117"/>
        <end position="158"/>
    </location>
</feature>
<dbReference type="Proteomes" id="UP000006039">
    <property type="component" value="Unassembled WGS sequence"/>
</dbReference>
<feature type="compositionally biased region" description="Basic and acidic residues" evidence="1">
    <location>
        <begin position="149"/>
        <end position="158"/>
    </location>
</feature>
<protein>
    <submittedName>
        <fullName evidence="2 3">Uncharacterized protein</fullName>
    </submittedName>
</protein>
<dbReference type="EMBL" id="GL385397">
    <property type="protein sequence ID" value="EJT76758.1"/>
    <property type="molecule type" value="Genomic_DNA"/>
</dbReference>
<accession>J3NZH5</accession>
<proteinExistence type="predicted"/>
<feature type="region of interest" description="Disordered" evidence="1">
    <location>
        <begin position="172"/>
        <end position="262"/>
    </location>
</feature>
<evidence type="ECO:0000313" key="4">
    <source>
        <dbReference type="Proteomes" id="UP000006039"/>
    </source>
</evidence>
<dbReference type="GeneID" id="20347131"/>
<name>J3NZH5_GAET3</name>
<reference evidence="3" key="5">
    <citation type="submission" date="2018-04" db="UniProtKB">
        <authorList>
            <consortium name="EnsemblFungi"/>
        </authorList>
    </citation>
    <scope>IDENTIFICATION</scope>
    <source>
        <strain evidence="3">R3-111a-1</strain>
    </source>
</reference>
<evidence type="ECO:0000313" key="3">
    <source>
        <dbReference type="EnsemblFungi" id="EJT76758"/>
    </source>
</evidence>
<evidence type="ECO:0000256" key="1">
    <source>
        <dbReference type="SAM" id="MobiDB-lite"/>
    </source>
</evidence>
<dbReference type="RefSeq" id="XP_009222758.1">
    <property type="nucleotide sequence ID" value="XM_009224494.1"/>
</dbReference>
<sequence>MLGWVYTSTSPVVCGTNHQGLVVKVPVTPVYVLATIPSNKRQTRWPQDNEAPILRRRQRRHPGLDLAVLRNWDLARILLRLHPPGPSGRDPRPCLPLSWLMVPQMAAKALINDHHTSPGPSGYIGDAAAAERGVRHHTRPRFISDSDPGWERDKAHAEQAARAAIAVCRTQAGEKEERQAGQGWQGGQQRQGQAKKQLERDNPPTPWRNTLPFFHHHHHHHRHHIDTATRASQKTDRRKARRENLPRTKATTRAPTPPAAPR</sequence>
<dbReference type="AlphaFoldDB" id="J3NZH5"/>
<keyword evidence="4" id="KW-1185">Reference proteome</keyword>